<dbReference type="Proteomes" id="UP000887159">
    <property type="component" value="Unassembled WGS sequence"/>
</dbReference>
<dbReference type="EMBL" id="BMAU01021387">
    <property type="protein sequence ID" value="GFY28850.1"/>
    <property type="molecule type" value="Genomic_DNA"/>
</dbReference>
<evidence type="ECO:0000313" key="2">
    <source>
        <dbReference type="Proteomes" id="UP000887159"/>
    </source>
</evidence>
<proteinExistence type="predicted"/>
<organism evidence="1 2">
    <name type="scientific">Trichonephila clavipes</name>
    <name type="common">Golden silk orbweaver</name>
    <name type="synonym">Nephila clavipes</name>
    <dbReference type="NCBI Taxonomy" id="2585209"/>
    <lineage>
        <taxon>Eukaryota</taxon>
        <taxon>Metazoa</taxon>
        <taxon>Ecdysozoa</taxon>
        <taxon>Arthropoda</taxon>
        <taxon>Chelicerata</taxon>
        <taxon>Arachnida</taxon>
        <taxon>Araneae</taxon>
        <taxon>Araneomorphae</taxon>
        <taxon>Entelegynae</taxon>
        <taxon>Araneoidea</taxon>
        <taxon>Nephilidae</taxon>
        <taxon>Trichonephila</taxon>
    </lineage>
</organism>
<gene>
    <name evidence="1" type="ORF">TNCV_4719831</name>
</gene>
<name>A0A8X6W5W1_TRICX</name>
<evidence type="ECO:0000313" key="1">
    <source>
        <dbReference type="EMBL" id="GFY28850.1"/>
    </source>
</evidence>
<sequence>MRDYLPKTLVAELLGFHIFYDICIVRPHDSFGRNKCLRLERGKMFKKITWIFRDERASPLSHQEDVGDHTRPFIYYSKTLFIRINWDGTPFG</sequence>
<comment type="caution">
    <text evidence="1">The sequence shown here is derived from an EMBL/GenBank/DDBJ whole genome shotgun (WGS) entry which is preliminary data.</text>
</comment>
<dbReference type="AlphaFoldDB" id="A0A8X6W5W1"/>
<reference evidence="1" key="1">
    <citation type="submission" date="2020-08" db="EMBL/GenBank/DDBJ databases">
        <title>Multicomponent nature underlies the extraordinary mechanical properties of spider dragline silk.</title>
        <authorList>
            <person name="Kono N."/>
            <person name="Nakamura H."/>
            <person name="Mori M."/>
            <person name="Yoshida Y."/>
            <person name="Ohtoshi R."/>
            <person name="Malay A.D."/>
            <person name="Moran D.A.P."/>
            <person name="Tomita M."/>
            <person name="Numata K."/>
            <person name="Arakawa K."/>
        </authorList>
    </citation>
    <scope>NUCLEOTIDE SEQUENCE</scope>
</reference>
<accession>A0A8X6W5W1</accession>
<keyword evidence="2" id="KW-1185">Reference proteome</keyword>
<protein>
    <submittedName>
        <fullName evidence="1">Uncharacterized protein</fullName>
    </submittedName>
</protein>